<accession>A0A7W7KRY4</accession>
<protein>
    <submittedName>
        <fullName evidence="1">Uncharacterized protein</fullName>
    </submittedName>
</protein>
<sequence length="144" mass="16010">MLNSTLQGTLSPFEEYEPFQSLLGGHQKTRSGKLLPWITGRLFNALAAHQKRRARHKAKVARMMKAREDEIAAVRSAVFEHRAALIGRVYRLQRGIGSMDGLIQHGSLRLPVRGPASASGRHVVIREITISGQIMVEPAKHVLD</sequence>
<evidence type="ECO:0000313" key="1">
    <source>
        <dbReference type="EMBL" id="MBB4867854.1"/>
    </source>
</evidence>
<dbReference type="Proteomes" id="UP000566995">
    <property type="component" value="Unassembled WGS sequence"/>
</dbReference>
<name>A0A7W7KRY4_PSENT</name>
<evidence type="ECO:0000313" key="2">
    <source>
        <dbReference type="Proteomes" id="UP000566995"/>
    </source>
</evidence>
<comment type="caution">
    <text evidence="1">The sequence shown here is derived from an EMBL/GenBank/DDBJ whole genome shotgun (WGS) entry which is preliminary data.</text>
</comment>
<organism evidence="1 2">
    <name type="scientific">Pseudomonas nitroreducens</name>
    <dbReference type="NCBI Taxonomy" id="46680"/>
    <lineage>
        <taxon>Bacteria</taxon>
        <taxon>Pseudomonadati</taxon>
        <taxon>Pseudomonadota</taxon>
        <taxon>Gammaproteobacteria</taxon>
        <taxon>Pseudomonadales</taxon>
        <taxon>Pseudomonadaceae</taxon>
        <taxon>Pseudomonas</taxon>
    </lineage>
</organism>
<proteinExistence type="predicted"/>
<gene>
    <name evidence="1" type="ORF">HNP46_006773</name>
</gene>
<dbReference type="RefSeq" id="WP_184597813.1">
    <property type="nucleotide sequence ID" value="NZ_JACHLI010000049.1"/>
</dbReference>
<dbReference type="EMBL" id="JACHLI010000049">
    <property type="protein sequence ID" value="MBB4867854.1"/>
    <property type="molecule type" value="Genomic_DNA"/>
</dbReference>
<dbReference type="AlphaFoldDB" id="A0A7W7KRY4"/>
<reference evidence="1 2" key="1">
    <citation type="submission" date="2020-08" db="EMBL/GenBank/DDBJ databases">
        <title>Functional genomics of gut bacteria from endangered species of beetles.</title>
        <authorList>
            <person name="Carlos-Shanley C."/>
        </authorList>
    </citation>
    <scope>NUCLEOTIDE SEQUENCE [LARGE SCALE GENOMIC DNA]</scope>
    <source>
        <strain evidence="1 2">S00179</strain>
    </source>
</reference>